<name>A0AAW8SKM8_ENTAV</name>
<reference evidence="2 3" key="1">
    <citation type="submission" date="2023-03" db="EMBL/GenBank/DDBJ databases">
        <authorList>
            <person name="Shen W."/>
            <person name="Cai J."/>
        </authorList>
    </citation>
    <scope>NUCLEOTIDE SEQUENCE [LARGE SCALE GENOMIC DNA]</scope>
    <source>
        <strain evidence="1">P33-2</strain>
        <strain evidence="2 3">Y2</strain>
    </source>
</reference>
<gene>
    <name evidence="1" type="ORF">P7D43_05390</name>
    <name evidence="2" type="ORF">P7D79_06735</name>
</gene>
<dbReference type="RefSeq" id="WP_311820756.1">
    <property type="nucleotide sequence ID" value="NZ_JARPWH010000012.1"/>
</dbReference>
<dbReference type="Proteomes" id="UP001264335">
    <property type="component" value="Unassembled WGS sequence"/>
</dbReference>
<sequence length="135" mass="15536">MEPLEKVKSVVGSGMTAYEIEKKTGVTRPTINNMQKESYDFSKVSYQTVEKLANFYDQQRESTLVFKDQGGFLNFSSLLDRKLKEVIDSNNLALDPSDKAMKEVFNKIRDNVLKDSYLLEDLYDVYVEQLNKATN</sequence>
<dbReference type="EMBL" id="JARPWY010000013">
    <property type="protein sequence ID" value="MDT2513931.1"/>
    <property type="molecule type" value="Genomic_DNA"/>
</dbReference>
<proteinExistence type="predicted"/>
<dbReference type="AlphaFoldDB" id="A0AAW8SKM8"/>
<organism evidence="2 3">
    <name type="scientific">Enterococcus avium</name>
    <name type="common">Streptococcus avium</name>
    <dbReference type="NCBI Taxonomy" id="33945"/>
    <lineage>
        <taxon>Bacteria</taxon>
        <taxon>Bacillati</taxon>
        <taxon>Bacillota</taxon>
        <taxon>Bacilli</taxon>
        <taxon>Lactobacillales</taxon>
        <taxon>Enterococcaceae</taxon>
        <taxon>Enterococcus</taxon>
    </lineage>
</organism>
<dbReference type="EMBL" id="JARPWH010000012">
    <property type="protein sequence ID" value="MDT2401800.1"/>
    <property type="molecule type" value="Genomic_DNA"/>
</dbReference>
<evidence type="ECO:0000313" key="3">
    <source>
        <dbReference type="Proteomes" id="UP001264335"/>
    </source>
</evidence>
<evidence type="ECO:0000313" key="1">
    <source>
        <dbReference type="EMBL" id="MDT2401800.1"/>
    </source>
</evidence>
<protein>
    <recommendedName>
        <fullName evidence="4">XRE family transcriptional regulator</fullName>
    </recommendedName>
</protein>
<evidence type="ECO:0008006" key="4">
    <source>
        <dbReference type="Google" id="ProtNLM"/>
    </source>
</evidence>
<dbReference type="Proteomes" id="UP001260773">
    <property type="component" value="Unassembled WGS sequence"/>
</dbReference>
<comment type="caution">
    <text evidence="2">The sequence shown here is derived from an EMBL/GenBank/DDBJ whole genome shotgun (WGS) entry which is preliminary data.</text>
</comment>
<accession>A0AAW8SKM8</accession>
<evidence type="ECO:0000313" key="2">
    <source>
        <dbReference type="EMBL" id="MDT2513931.1"/>
    </source>
</evidence>